<protein>
    <submittedName>
        <fullName evidence="2">Uncharacterized protein</fullName>
    </submittedName>
</protein>
<gene>
    <name evidence="2" type="ORF">APLA_LOCUS13105</name>
    <name evidence="1" type="ORF">APLA_LOCUS6106</name>
</gene>
<comment type="caution">
    <text evidence="2">The sequence shown here is derived from an EMBL/GenBank/DDBJ whole genome shotgun (WGS) entry which is preliminary data.</text>
</comment>
<accession>A0A8S1AQB0</accession>
<reference evidence="3 4" key="1">
    <citation type="submission" date="2020-04" db="EMBL/GenBank/DDBJ databases">
        <authorList>
            <person name="Wallbank WR R."/>
            <person name="Pardo Diaz C."/>
            <person name="Kozak K."/>
            <person name="Martin S."/>
            <person name="Jiggins C."/>
            <person name="Moest M."/>
            <person name="Warren A I."/>
            <person name="Byers J.R.P. K."/>
            <person name="Montejo-Kovacevich G."/>
            <person name="Yen C E."/>
        </authorList>
    </citation>
    <scope>NUCLEOTIDE SEQUENCE [LARGE SCALE GENOMIC DNA]</scope>
</reference>
<evidence type="ECO:0000313" key="4">
    <source>
        <dbReference type="Proteomes" id="UP000494256"/>
    </source>
</evidence>
<proteinExistence type="predicted"/>
<dbReference type="AlphaFoldDB" id="A0A8S1AQB0"/>
<evidence type="ECO:0000313" key="1">
    <source>
        <dbReference type="EMBL" id="CAB3235432.1"/>
    </source>
</evidence>
<dbReference type="Proteomes" id="UP000494256">
    <property type="component" value="Unassembled WGS sequence"/>
</dbReference>
<dbReference type="OrthoDB" id="7474139at2759"/>
<evidence type="ECO:0000313" key="3">
    <source>
        <dbReference type="Proteomes" id="UP000494106"/>
    </source>
</evidence>
<organism evidence="2 4">
    <name type="scientific">Arctia plantaginis</name>
    <name type="common">Wood tiger moth</name>
    <name type="synonym">Phalaena plantaginis</name>
    <dbReference type="NCBI Taxonomy" id="874455"/>
    <lineage>
        <taxon>Eukaryota</taxon>
        <taxon>Metazoa</taxon>
        <taxon>Ecdysozoa</taxon>
        <taxon>Arthropoda</taxon>
        <taxon>Hexapoda</taxon>
        <taxon>Insecta</taxon>
        <taxon>Pterygota</taxon>
        <taxon>Neoptera</taxon>
        <taxon>Endopterygota</taxon>
        <taxon>Lepidoptera</taxon>
        <taxon>Glossata</taxon>
        <taxon>Ditrysia</taxon>
        <taxon>Noctuoidea</taxon>
        <taxon>Erebidae</taxon>
        <taxon>Arctiinae</taxon>
        <taxon>Arctia</taxon>
    </lineage>
</organism>
<dbReference type="Proteomes" id="UP000494106">
    <property type="component" value="Unassembled WGS sequence"/>
</dbReference>
<dbReference type="EMBL" id="CADEBD010000348">
    <property type="protein sequence ID" value="CAB3250441.1"/>
    <property type="molecule type" value="Genomic_DNA"/>
</dbReference>
<dbReference type="EMBL" id="CADEBC010000485">
    <property type="protein sequence ID" value="CAB3235432.1"/>
    <property type="molecule type" value="Genomic_DNA"/>
</dbReference>
<name>A0A8S1AQB0_ARCPL</name>
<evidence type="ECO:0000313" key="2">
    <source>
        <dbReference type="EMBL" id="CAB3250441.1"/>
    </source>
</evidence>
<sequence>MDVIIYDTISRTRSRRQRLLKGEQPTGSECVSLLRRRIPSRCERENCVRCACTAETKLTEGRQRAAGRYEDPTATFRPPLSCGLPVVTLTREHYGRIRRSTDLRYNDAEMPTN</sequence>
<keyword evidence="3" id="KW-1185">Reference proteome</keyword>